<dbReference type="InterPro" id="IPR029020">
    <property type="entry name" value="Ammonium/urea_transptr"/>
</dbReference>
<evidence type="ECO:0000256" key="1">
    <source>
        <dbReference type="ARBA" id="ARBA00004141"/>
    </source>
</evidence>
<feature type="transmembrane region" description="Helical" evidence="8">
    <location>
        <begin position="179"/>
        <end position="196"/>
    </location>
</feature>
<feature type="transmembrane region" description="Helical" evidence="8">
    <location>
        <begin position="478"/>
        <end position="500"/>
    </location>
</feature>
<evidence type="ECO:0000256" key="2">
    <source>
        <dbReference type="ARBA" id="ARBA00005887"/>
    </source>
</evidence>
<dbReference type="GO" id="GO:0016020">
    <property type="term" value="C:membrane"/>
    <property type="evidence" value="ECO:0007669"/>
    <property type="project" value="UniProtKB-SubCell"/>
</dbReference>
<evidence type="ECO:0000259" key="9">
    <source>
        <dbReference type="Pfam" id="PF00909"/>
    </source>
</evidence>
<dbReference type="Pfam" id="PF00909">
    <property type="entry name" value="Ammonium_transp"/>
    <property type="match status" value="1"/>
</dbReference>
<accession>A0A6J6CWU1</accession>
<feature type="transmembrane region" description="Helical" evidence="8">
    <location>
        <begin position="216"/>
        <end position="237"/>
    </location>
</feature>
<dbReference type="GO" id="GO:0008519">
    <property type="term" value="F:ammonium channel activity"/>
    <property type="evidence" value="ECO:0007669"/>
    <property type="project" value="InterPro"/>
</dbReference>
<protein>
    <submittedName>
        <fullName evidence="10">Unannotated protein</fullName>
    </submittedName>
</protein>
<evidence type="ECO:0000256" key="7">
    <source>
        <dbReference type="ARBA" id="ARBA00023177"/>
    </source>
</evidence>
<dbReference type="PANTHER" id="PTHR11730:SF6">
    <property type="entry name" value="AMMONIUM TRANSPORTER"/>
    <property type="match status" value="1"/>
</dbReference>
<dbReference type="GO" id="GO:0097272">
    <property type="term" value="P:ammonium homeostasis"/>
    <property type="evidence" value="ECO:0007669"/>
    <property type="project" value="TreeGrafter"/>
</dbReference>
<evidence type="ECO:0000313" key="10">
    <source>
        <dbReference type="EMBL" id="CAB4556050.1"/>
    </source>
</evidence>
<feature type="transmembrane region" description="Helical" evidence="8">
    <location>
        <begin position="26"/>
        <end position="46"/>
    </location>
</feature>
<keyword evidence="3" id="KW-0813">Transport</keyword>
<dbReference type="InterPro" id="IPR024041">
    <property type="entry name" value="NH4_transpt_AmtB-like_dom"/>
</dbReference>
<name>A0A6J6CWU1_9ZZZZ</name>
<evidence type="ECO:0000256" key="5">
    <source>
        <dbReference type="ARBA" id="ARBA00022989"/>
    </source>
</evidence>
<evidence type="ECO:0000256" key="4">
    <source>
        <dbReference type="ARBA" id="ARBA00022692"/>
    </source>
</evidence>
<keyword evidence="4 8" id="KW-0812">Transmembrane</keyword>
<gene>
    <name evidence="10" type="ORF">UFOPK1495_01188</name>
</gene>
<dbReference type="PROSITE" id="PS01219">
    <property type="entry name" value="AMMONIUM_TRANSP"/>
    <property type="match status" value="1"/>
</dbReference>
<feature type="transmembrane region" description="Helical" evidence="8">
    <location>
        <begin position="299"/>
        <end position="316"/>
    </location>
</feature>
<proteinExistence type="inferred from homology"/>
<evidence type="ECO:0000256" key="8">
    <source>
        <dbReference type="SAM" id="Phobius"/>
    </source>
</evidence>
<dbReference type="SUPFAM" id="SSF111352">
    <property type="entry name" value="Ammonium transporter"/>
    <property type="match status" value="1"/>
</dbReference>
<comment type="similarity">
    <text evidence="2">Belongs to the ammonia transporter channel (TC 1.A.11.2) family.</text>
</comment>
<keyword evidence="5 8" id="KW-1133">Transmembrane helix</keyword>
<evidence type="ECO:0000256" key="3">
    <source>
        <dbReference type="ARBA" id="ARBA00022448"/>
    </source>
</evidence>
<dbReference type="Gene3D" id="1.10.3430.10">
    <property type="entry name" value="Ammonium transporter AmtB like domains"/>
    <property type="match status" value="1"/>
</dbReference>
<feature type="transmembrane region" description="Helical" evidence="8">
    <location>
        <begin position="363"/>
        <end position="380"/>
    </location>
</feature>
<comment type="subcellular location">
    <subcellularLocation>
        <location evidence="1">Membrane</location>
        <topology evidence="1">Multi-pass membrane protein</topology>
    </subcellularLocation>
</comment>
<feature type="transmembrane region" description="Helical" evidence="8">
    <location>
        <begin position="328"/>
        <end position="351"/>
    </location>
</feature>
<feature type="transmembrane region" description="Helical" evidence="8">
    <location>
        <begin position="116"/>
        <end position="139"/>
    </location>
</feature>
<feature type="domain" description="Ammonium transporter AmtB-like" evidence="9">
    <location>
        <begin position="77"/>
        <end position="532"/>
    </location>
</feature>
<evidence type="ECO:0000256" key="6">
    <source>
        <dbReference type="ARBA" id="ARBA00023136"/>
    </source>
</evidence>
<dbReference type="AlphaFoldDB" id="A0A6J6CWU1"/>
<sequence length="547" mass="56653">MSSDSIINTAIAAPTRRRIPLNAKRLAVGAVVGASTLLVLGGTAIAQTVDALVEEPVADLETVAKTADHAIQSGNLLWIVIGAAMVIFMQAGFALVETGFCRAKHAAHVVSTNLAVFFLGFVGFFLVGWSFMFGGYSYVLPGFDYGLNQAAGGALIGSGDWVFLWQGGWAGTWFDGGNLAYSGAAAAFFLYMVAFMDTTATIPTGSMAERWKFKSFVIWGLFCGAIYYPLFGAWTWGGGWLAKLGNSLNWGNGYVDFAGSGVVHAAGGVAALAGAIVLGPRIGKFGKDGKPRALPGHHIPMALLGTFILLFGWFGFNAASTFASSDPQIGVVAVNTALAGAFGGFISMLWIWKRTGKPDPAMMANGMLAGLVIITAPCAFVDPWVAALLGLFAGVVVIEAVFFIERKLKIDDPVGAIAVHGVCGTLGVIAVGLLANGKYGVDAGGAGIGWNGTTTSLTDGVADGVTGLFYGGNGAGQLMAQLAGVVVLWTLILGVAFAFFKIQNALTKGGIRSDEAEEIAGLDMAEMGVFAYPEFSGTHEGLVSSDA</sequence>
<keyword evidence="7" id="KW-0924">Ammonia transport</keyword>
<dbReference type="EMBL" id="CAEZSU010000127">
    <property type="protein sequence ID" value="CAB4556050.1"/>
    <property type="molecule type" value="Genomic_DNA"/>
</dbReference>
<feature type="transmembrane region" description="Helical" evidence="8">
    <location>
        <begin position="416"/>
        <end position="435"/>
    </location>
</feature>
<organism evidence="10">
    <name type="scientific">freshwater metagenome</name>
    <dbReference type="NCBI Taxonomy" id="449393"/>
    <lineage>
        <taxon>unclassified sequences</taxon>
        <taxon>metagenomes</taxon>
        <taxon>ecological metagenomes</taxon>
    </lineage>
</organism>
<feature type="transmembrane region" description="Helical" evidence="8">
    <location>
        <begin position="76"/>
        <end position="96"/>
    </location>
</feature>
<feature type="transmembrane region" description="Helical" evidence="8">
    <location>
        <begin position="257"/>
        <end position="278"/>
    </location>
</feature>
<feature type="transmembrane region" description="Helical" evidence="8">
    <location>
        <begin position="386"/>
        <end position="404"/>
    </location>
</feature>
<dbReference type="InterPro" id="IPR018047">
    <property type="entry name" value="Ammonium_transpt_CS"/>
</dbReference>
<dbReference type="PANTHER" id="PTHR11730">
    <property type="entry name" value="AMMONIUM TRANSPORTER"/>
    <property type="match status" value="1"/>
</dbReference>
<reference evidence="10" key="1">
    <citation type="submission" date="2020-05" db="EMBL/GenBank/DDBJ databases">
        <authorList>
            <person name="Chiriac C."/>
            <person name="Salcher M."/>
            <person name="Ghai R."/>
            <person name="Kavagutti S V."/>
        </authorList>
    </citation>
    <scope>NUCLEOTIDE SEQUENCE</scope>
</reference>
<keyword evidence="6 8" id="KW-0472">Membrane</keyword>